<dbReference type="GO" id="GO:0006508">
    <property type="term" value="P:proteolysis"/>
    <property type="evidence" value="ECO:0007669"/>
    <property type="project" value="InterPro"/>
</dbReference>
<protein>
    <recommendedName>
        <fullName evidence="2">Peptidase M16 N-terminal domain-containing protein</fullName>
    </recommendedName>
</protein>
<name>A0AAW0I290_MYOGA</name>
<dbReference type="InterPro" id="IPR001431">
    <property type="entry name" value="Pept_M16_Zn_BS"/>
</dbReference>
<reference evidence="3 4" key="1">
    <citation type="journal article" date="2023" name="bioRxiv">
        <title>Conserved and derived expression patterns and positive selection on dental genes reveal complex evolutionary context of ever-growing rodent molars.</title>
        <authorList>
            <person name="Calamari Z.T."/>
            <person name="Song A."/>
            <person name="Cohen E."/>
            <person name="Akter M."/>
            <person name="Roy R.D."/>
            <person name="Hallikas O."/>
            <person name="Christensen M.M."/>
            <person name="Li P."/>
            <person name="Marangoni P."/>
            <person name="Jernvall J."/>
            <person name="Klein O.D."/>
        </authorList>
    </citation>
    <scope>NUCLEOTIDE SEQUENCE [LARGE SCALE GENOMIC DNA]</scope>
    <source>
        <strain evidence="3">V071</strain>
    </source>
</reference>
<sequence length="292" mass="32523">MRLWDKDVESESAHQSLAGKRKQLQVHTLTTSPRLLGCLFVLTVSWQFAQQFHHLVFCELYPYAFQNLSEGIFSNKLQLDNIMMMPWPLGLFTSLWRLFQSSNDNVLNTLSWCPRSTDNLLSGQTSAFPFAGNVQQKHTVNGMSSESKYRSRVQNEESEAQREDQDNMSITEKSQDASQAAAPESAPLQPRPSDADRRAGSFSRFYSLKVAPKVKTSAAPGGVALQPEDLEFTKLPNGLVIASLENYVPLPRIGLFVKAGSRYEDSNNLGTTHLLRLASSLTTKGASSFKIT</sequence>
<dbReference type="EMBL" id="JBBHLL010000239">
    <property type="protein sequence ID" value="KAK7808434.1"/>
    <property type="molecule type" value="Genomic_DNA"/>
</dbReference>
<dbReference type="Gene3D" id="3.30.830.10">
    <property type="entry name" value="Metalloenzyme, LuxS/M16 peptidase-like"/>
    <property type="match status" value="1"/>
</dbReference>
<dbReference type="AlphaFoldDB" id="A0AAW0I290"/>
<dbReference type="SUPFAM" id="SSF63411">
    <property type="entry name" value="LuxS/MPP-like metallohydrolase"/>
    <property type="match status" value="1"/>
</dbReference>
<dbReference type="InterPro" id="IPR050361">
    <property type="entry name" value="MPP/UQCRC_Complex"/>
</dbReference>
<evidence type="ECO:0000256" key="1">
    <source>
        <dbReference type="SAM" id="MobiDB-lite"/>
    </source>
</evidence>
<dbReference type="GO" id="GO:0005739">
    <property type="term" value="C:mitochondrion"/>
    <property type="evidence" value="ECO:0007669"/>
    <property type="project" value="TreeGrafter"/>
</dbReference>
<feature type="compositionally biased region" description="Polar residues" evidence="1">
    <location>
        <begin position="167"/>
        <end position="178"/>
    </location>
</feature>
<dbReference type="InterPro" id="IPR011249">
    <property type="entry name" value="Metalloenz_LuxS/M16"/>
</dbReference>
<comment type="caution">
    <text evidence="3">The sequence shown here is derived from an EMBL/GenBank/DDBJ whole genome shotgun (WGS) entry which is preliminary data.</text>
</comment>
<feature type="domain" description="Peptidase M16 N-terminal" evidence="2">
    <location>
        <begin position="242"/>
        <end position="291"/>
    </location>
</feature>
<proteinExistence type="predicted"/>
<dbReference type="PANTHER" id="PTHR11851:SF226">
    <property type="entry name" value="CYTOCHROME B-C1 COMPLEX SUBUNIT 2, MITOCHONDRIAL"/>
    <property type="match status" value="1"/>
</dbReference>
<dbReference type="GO" id="GO:0004222">
    <property type="term" value="F:metalloendopeptidase activity"/>
    <property type="evidence" value="ECO:0007669"/>
    <property type="project" value="InterPro"/>
</dbReference>
<dbReference type="PANTHER" id="PTHR11851">
    <property type="entry name" value="METALLOPROTEASE"/>
    <property type="match status" value="1"/>
</dbReference>
<dbReference type="PROSITE" id="PS00143">
    <property type="entry name" value="INSULINASE"/>
    <property type="match status" value="1"/>
</dbReference>
<keyword evidence="4" id="KW-1185">Reference proteome</keyword>
<dbReference type="Proteomes" id="UP001488838">
    <property type="component" value="Unassembled WGS sequence"/>
</dbReference>
<gene>
    <name evidence="3" type="ORF">U0070_019691</name>
</gene>
<accession>A0AAW0I290</accession>
<dbReference type="Pfam" id="PF00675">
    <property type="entry name" value="Peptidase_M16"/>
    <property type="match status" value="1"/>
</dbReference>
<evidence type="ECO:0000259" key="2">
    <source>
        <dbReference type="Pfam" id="PF00675"/>
    </source>
</evidence>
<evidence type="ECO:0000313" key="4">
    <source>
        <dbReference type="Proteomes" id="UP001488838"/>
    </source>
</evidence>
<feature type="region of interest" description="Disordered" evidence="1">
    <location>
        <begin position="139"/>
        <end position="198"/>
    </location>
</feature>
<dbReference type="GO" id="GO:0046872">
    <property type="term" value="F:metal ion binding"/>
    <property type="evidence" value="ECO:0007669"/>
    <property type="project" value="InterPro"/>
</dbReference>
<organism evidence="3 4">
    <name type="scientific">Myodes glareolus</name>
    <name type="common">Bank vole</name>
    <name type="synonym">Clethrionomys glareolus</name>
    <dbReference type="NCBI Taxonomy" id="447135"/>
    <lineage>
        <taxon>Eukaryota</taxon>
        <taxon>Metazoa</taxon>
        <taxon>Chordata</taxon>
        <taxon>Craniata</taxon>
        <taxon>Vertebrata</taxon>
        <taxon>Euteleostomi</taxon>
        <taxon>Mammalia</taxon>
        <taxon>Eutheria</taxon>
        <taxon>Euarchontoglires</taxon>
        <taxon>Glires</taxon>
        <taxon>Rodentia</taxon>
        <taxon>Myomorpha</taxon>
        <taxon>Muroidea</taxon>
        <taxon>Cricetidae</taxon>
        <taxon>Arvicolinae</taxon>
        <taxon>Myodes</taxon>
    </lineage>
</organism>
<evidence type="ECO:0000313" key="3">
    <source>
        <dbReference type="EMBL" id="KAK7808434.1"/>
    </source>
</evidence>
<feature type="compositionally biased region" description="Basic and acidic residues" evidence="1">
    <location>
        <begin position="147"/>
        <end position="165"/>
    </location>
</feature>
<dbReference type="InterPro" id="IPR011765">
    <property type="entry name" value="Pept_M16_N"/>
</dbReference>